<dbReference type="AlphaFoldDB" id="A0A9D1EIR7"/>
<organism evidence="9 10">
    <name type="scientific">Candidatus Egerieimonas intestinavium</name>
    <dbReference type="NCBI Taxonomy" id="2840777"/>
    <lineage>
        <taxon>Bacteria</taxon>
        <taxon>Bacillati</taxon>
        <taxon>Bacillota</taxon>
        <taxon>Clostridia</taxon>
        <taxon>Lachnospirales</taxon>
        <taxon>Lachnospiraceae</taxon>
        <taxon>Lachnospiraceae incertae sedis</taxon>
        <taxon>Candidatus Egerieimonas</taxon>
    </lineage>
</organism>
<dbReference type="Gene3D" id="1.20.1530.20">
    <property type="match status" value="1"/>
</dbReference>
<feature type="transmembrane region" description="Helical" evidence="8">
    <location>
        <begin position="83"/>
        <end position="100"/>
    </location>
</feature>
<evidence type="ECO:0000256" key="3">
    <source>
        <dbReference type="ARBA" id="ARBA00022448"/>
    </source>
</evidence>
<feature type="transmembrane region" description="Helical" evidence="8">
    <location>
        <begin position="54"/>
        <end position="71"/>
    </location>
</feature>
<comment type="subcellular location">
    <subcellularLocation>
        <location evidence="1">Cell membrane</location>
        <topology evidence="1">Multi-pass membrane protein</topology>
    </subcellularLocation>
</comment>
<evidence type="ECO:0000256" key="4">
    <source>
        <dbReference type="ARBA" id="ARBA00022475"/>
    </source>
</evidence>
<reference evidence="9" key="2">
    <citation type="journal article" date="2021" name="PeerJ">
        <title>Extensive microbial diversity within the chicken gut microbiome revealed by metagenomics and culture.</title>
        <authorList>
            <person name="Gilroy R."/>
            <person name="Ravi A."/>
            <person name="Getino M."/>
            <person name="Pursley I."/>
            <person name="Horton D.L."/>
            <person name="Alikhan N.F."/>
            <person name="Baker D."/>
            <person name="Gharbi K."/>
            <person name="Hall N."/>
            <person name="Watson M."/>
            <person name="Adriaenssens E.M."/>
            <person name="Foster-Nyarko E."/>
            <person name="Jarju S."/>
            <person name="Secka A."/>
            <person name="Antonio M."/>
            <person name="Oren A."/>
            <person name="Chaudhuri R.R."/>
            <person name="La Ragione R."/>
            <person name="Hildebrand F."/>
            <person name="Pallen M.J."/>
        </authorList>
    </citation>
    <scope>NUCLEOTIDE SEQUENCE</scope>
    <source>
        <strain evidence="9">ChiSxjej1B13-7041</strain>
    </source>
</reference>
<dbReference type="PANTHER" id="PTHR36838">
    <property type="entry name" value="AUXIN EFFLUX CARRIER FAMILY PROTEIN"/>
    <property type="match status" value="1"/>
</dbReference>
<keyword evidence="4" id="KW-1003">Cell membrane</keyword>
<comment type="caution">
    <text evidence="9">The sequence shown here is derived from an EMBL/GenBank/DDBJ whole genome shotgun (WGS) entry which is preliminary data.</text>
</comment>
<reference evidence="9" key="1">
    <citation type="submission" date="2020-10" db="EMBL/GenBank/DDBJ databases">
        <authorList>
            <person name="Gilroy R."/>
        </authorList>
    </citation>
    <scope>NUCLEOTIDE SEQUENCE</scope>
    <source>
        <strain evidence="9">ChiSxjej1B13-7041</strain>
    </source>
</reference>
<keyword evidence="6 8" id="KW-1133">Transmembrane helix</keyword>
<dbReference type="Pfam" id="PF03547">
    <property type="entry name" value="Mem_trans"/>
    <property type="match status" value="1"/>
</dbReference>
<feature type="transmembrane region" description="Helical" evidence="8">
    <location>
        <begin position="112"/>
        <end position="130"/>
    </location>
</feature>
<feature type="transmembrane region" description="Helical" evidence="8">
    <location>
        <begin position="12"/>
        <end position="33"/>
    </location>
</feature>
<comment type="similarity">
    <text evidence="2">Belongs to the auxin efflux carrier (TC 2.A.69) family.</text>
</comment>
<dbReference type="Proteomes" id="UP000886841">
    <property type="component" value="Unassembled WGS sequence"/>
</dbReference>
<sequence>MIALFPAGEGQQYIPVCAAIDTLFVWTLGMYLFTNVKGRNTLRENPLKKVLNPVFVTFLAALVLCTLKAPLPAPVVSVFDQLGSASCLGLVYLGCSLCFVNRSALKKIRPLLLLILLRQILLPLAIHLISRPFLPDTERMCVVLITAAPSLSAASMIARQYQLDEDFASSAVFLTTAASGVTIPLVFYLMAIL</sequence>
<keyword evidence="3" id="KW-0813">Transport</keyword>
<dbReference type="GO" id="GO:0055085">
    <property type="term" value="P:transmembrane transport"/>
    <property type="evidence" value="ECO:0007669"/>
    <property type="project" value="InterPro"/>
</dbReference>
<evidence type="ECO:0000256" key="5">
    <source>
        <dbReference type="ARBA" id="ARBA00022692"/>
    </source>
</evidence>
<evidence type="ECO:0000256" key="7">
    <source>
        <dbReference type="ARBA" id="ARBA00023136"/>
    </source>
</evidence>
<evidence type="ECO:0000256" key="8">
    <source>
        <dbReference type="SAM" id="Phobius"/>
    </source>
</evidence>
<accession>A0A9D1EIR7</accession>
<keyword evidence="7 8" id="KW-0472">Membrane</keyword>
<gene>
    <name evidence="9" type="ORF">IAB98_03690</name>
</gene>
<evidence type="ECO:0000256" key="6">
    <source>
        <dbReference type="ARBA" id="ARBA00022989"/>
    </source>
</evidence>
<dbReference type="InterPro" id="IPR038770">
    <property type="entry name" value="Na+/solute_symporter_sf"/>
</dbReference>
<evidence type="ECO:0000256" key="2">
    <source>
        <dbReference type="ARBA" id="ARBA00010145"/>
    </source>
</evidence>
<feature type="transmembrane region" description="Helical" evidence="8">
    <location>
        <begin position="142"/>
        <end position="159"/>
    </location>
</feature>
<name>A0A9D1EIR7_9FIRM</name>
<evidence type="ECO:0000313" key="10">
    <source>
        <dbReference type="Proteomes" id="UP000886841"/>
    </source>
</evidence>
<dbReference type="EMBL" id="DVHU01000031">
    <property type="protein sequence ID" value="HIR92511.1"/>
    <property type="molecule type" value="Genomic_DNA"/>
</dbReference>
<protein>
    <submittedName>
        <fullName evidence="9">AEC family transporter</fullName>
    </submittedName>
</protein>
<evidence type="ECO:0000313" key="9">
    <source>
        <dbReference type="EMBL" id="HIR92511.1"/>
    </source>
</evidence>
<feature type="transmembrane region" description="Helical" evidence="8">
    <location>
        <begin position="171"/>
        <end position="191"/>
    </location>
</feature>
<proteinExistence type="inferred from homology"/>
<evidence type="ECO:0000256" key="1">
    <source>
        <dbReference type="ARBA" id="ARBA00004651"/>
    </source>
</evidence>
<dbReference type="GO" id="GO:0005886">
    <property type="term" value="C:plasma membrane"/>
    <property type="evidence" value="ECO:0007669"/>
    <property type="project" value="UniProtKB-SubCell"/>
</dbReference>
<dbReference type="PANTHER" id="PTHR36838:SF3">
    <property type="entry name" value="TRANSPORTER AUXIN EFFLUX CARRIER EC FAMILY"/>
    <property type="match status" value="1"/>
</dbReference>
<dbReference type="InterPro" id="IPR004776">
    <property type="entry name" value="Mem_transp_PIN-like"/>
</dbReference>
<keyword evidence="5 8" id="KW-0812">Transmembrane</keyword>